<proteinExistence type="predicted"/>
<dbReference type="Proteomes" id="UP001500353">
    <property type="component" value="Unassembled WGS sequence"/>
</dbReference>
<accession>A0ABP9MSQ1</accession>
<gene>
    <name evidence="1" type="ORF">GCM10023210_35480</name>
</gene>
<evidence type="ECO:0000313" key="1">
    <source>
        <dbReference type="EMBL" id="GAA5098877.1"/>
    </source>
</evidence>
<protein>
    <submittedName>
        <fullName evidence="1">Uncharacterized protein</fullName>
    </submittedName>
</protein>
<reference evidence="2" key="1">
    <citation type="journal article" date="2019" name="Int. J. Syst. Evol. Microbiol.">
        <title>The Global Catalogue of Microorganisms (GCM) 10K type strain sequencing project: providing services to taxonomists for standard genome sequencing and annotation.</title>
        <authorList>
            <consortium name="The Broad Institute Genomics Platform"/>
            <consortium name="The Broad Institute Genome Sequencing Center for Infectious Disease"/>
            <person name="Wu L."/>
            <person name="Ma J."/>
        </authorList>
    </citation>
    <scope>NUCLEOTIDE SEQUENCE [LARGE SCALE GENOMIC DNA]</scope>
    <source>
        <strain evidence="2">JCM 18019</strain>
    </source>
</reference>
<sequence>MKTTDEIMEISSIEKKSTSINLLSKDFAPNESSVAEIKISDLENTFGTLMIQNNNGQFAQFSWQKNVVSTNTETGYFKEIMNDLGVIVHHNEDSVTVINGGVNQFLTVSLEI</sequence>
<dbReference type="EMBL" id="BAABHX010000007">
    <property type="protein sequence ID" value="GAA5098877.1"/>
    <property type="molecule type" value="Genomic_DNA"/>
</dbReference>
<keyword evidence="2" id="KW-1185">Reference proteome</keyword>
<name>A0ABP9MSQ1_9FLAO</name>
<comment type="caution">
    <text evidence="1">The sequence shown here is derived from an EMBL/GenBank/DDBJ whole genome shotgun (WGS) entry which is preliminary data.</text>
</comment>
<organism evidence="1 2">
    <name type="scientific">Chryseobacterium ginsengisoli</name>
    <dbReference type="NCBI Taxonomy" id="363853"/>
    <lineage>
        <taxon>Bacteria</taxon>
        <taxon>Pseudomonadati</taxon>
        <taxon>Bacteroidota</taxon>
        <taxon>Flavobacteriia</taxon>
        <taxon>Flavobacteriales</taxon>
        <taxon>Weeksellaceae</taxon>
        <taxon>Chryseobacterium group</taxon>
        <taxon>Chryseobacterium</taxon>
    </lineage>
</organism>
<evidence type="ECO:0000313" key="2">
    <source>
        <dbReference type="Proteomes" id="UP001500353"/>
    </source>
</evidence>
<dbReference type="RefSeq" id="WP_345207080.1">
    <property type="nucleotide sequence ID" value="NZ_BAABHX010000007.1"/>
</dbReference>